<keyword evidence="3" id="KW-1185">Reference proteome</keyword>
<name>A0A7J9KES7_9ROSI</name>
<protein>
    <submittedName>
        <fullName evidence="2">Uncharacterized protein</fullName>
    </submittedName>
</protein>
<evidence type="ECO:0000313" key="2">
    <source>
        <dbReference type="EMBL" id="MBA0844987.1"/>
    </source>
</evidence>
<accession>A0A7J9KES7</accession>
<reference evidence="2 3" key="1">
    <citation type="journal article" date="2019" name="Genome Biol. Evol.">
        <title>Insights into the evolution of the New World diploid cottons (Gossypium, subgenus Houzingenia) based on genome sequencing.</title>
        <authorList>
            <person name="Grover C.E."/>
            <person name="Arick M.A. 2nd"/>
            <person name="Thrash A."/>
            <person name="Conover J.L."/>
            <person name="Sanders W.S."/>
            <person name="Peterson D.G."/>
            <person name="Frelichowski J.E."/>
            <person name="Scheffler J.A."/>
            <person name="Scheffler B.E."/>
            <person name="Wendel J.F."/>
        </authorList>
    </citation>
    <scope>NUCLEOTIDE SEQUENCE [LARGE SCALE GENOMIC DNA]</scope>
    <source>
        <strain evidence="2">6</strain>
        <tissue evidence="2">Leaf</tissue>
    </source>
</reference>
<evidence type="ECO:0000256" key="1">
    <source>
        <dbReference type="SAM" id="MobiDB-lite"/>
    </source>
</evidence>
<proteinExistence type="predicted"/>
<feature type="non-terminal residue" evidence="2">
    <location>
        <position position="1"/>
    </location>
</feature>
<dbReference type="Gene3D" id="3.60.10.10">
    <property type="entry name" value="Endonuclease/exonuclease/phosphatase"/>
    <property type="match status" value="1"/>
</dbReference>
<feature type="region of interest" description="Disordered" evidence="1">
    <location>
        <begin position="97"/>
        <end position="119"/>
    </location>
</feature>
<comment type="caution">
    <text evidence="2">The sequence shown here is derived from an EMBL/GenBank/DDBJ whole genome shotgun (WGS) entry which is preliminary data.</text>
</comment>
<organism evidence="2 3">
    <name type="scientific">Gossypium armourianum</name>
    <dbReference type="NCBI Taxonomy" id="34283"/>
    <lineage>
        <taxon>Eukaryota</taxon>
        <taxon>Viridiplantae</taxon>
        <taxon>Streptophyta</taxon>
        <taxon>Embryophyta</taxon>
        <taxon>Tracheophyta</taxon>
        <taxon>Spermatophyta</taxon>
        <taxon>Magnoliopsida</taxon>
        <taxon>eudicotyledons</taxon>
        <taxon>Gunneridae</taxon>
        <taxon>Pentapetalae</taxon>
        <taxon>rosids</taxon>
        <taxon>malvids</taxon>
        <taxon>Malvales</taxon>
        <taxon>Malvaceae</taxon>
        <taxon>Malvoideae</taxon>
        <taxon>Gossypium</taxon>
    </lineage>
</organism>
<evidence type="ECO:0000313" key="3">
    <source>
        <dbReference type="Proteomes" id="UP000593575"/>
    </source>
</evidence>
<dbReference type="EMBL" id="JABFAE010411873">
    <property type="protein sequence ID" value="MBA0844987.1"/>
    <property type="molecule type" value="Genomic_DNA"/>
</dbReference>
<dbReference type="SUPFAM" id="SSF56219">
    <property type="entry name" value="DNase I-like"/>
    <property type="match status" value="1"/>
</dbReference>
<dbReference type="Proteomes" id="UP000593575">
    <property type="component" value="Unassembled WGS sequence"/>
</dbReference>
<dbReference type="PANTHER" id="PTHR33710:SF77">
    <property type="entry name" value="DNASE I-LIKE SUPERFAMILY PROTEIN"/>
    <property type="match status" value="1"/>
</dbReference>
<gene>
    <name evidence="2" type="ORF">Goarm_022485</name>
</gene>
<dbReference type="PANTHER" id="PTHR33710">
    <property type="entry name" value="BNAC02G09200D PROTEIN"/>
    <property type="match status" value="1"/>
</dbReference>
<sequence length="389" mass="43657">MDVCPGIATTSPVEESSYVQLVMEKSGLKKKVEDEPYGSWMVVERWRGCSWTSMLNGEINGNDEVVTKERSNSEGDMWLGFPEKDVIETKGKQAKLRAKGSPEAQHQHANTTHYKQQRKPMDETLEIQEQQSFNLQLAMEGFVCDLERSPEKDVMVPDPQVVKKVMIVDDTDGVEVNGARADGIITKIGYPNSFKVEANSFAAGIWLCSNKDVMVDILNIHSQVVHVKIRSTMSSNNFFCSIAYASPHALKRRELWHFLSSLAVSVEGPWMLANDFNSILDGGERKCGASISRVGYKWFIKFLFDNALQDLGASGAKFAWCKGGLSQRLDMAIYNSEWDSFFPECSVMNLYILKFDHRPTLISLKLSVSKGLKPSRCLASWVSHVDFGN</sequence>
<dbReference type="AlphaFoldDB" id="A0A7J9KES7"/>
<dbReference type="InterPro" id="IPR036691">
    <property type="entry name" value="Endo/exonu/phosph_ase_sf"/>
</dbReference>